<evidence type="ECO:0000313" key="3">
    <source>
        <dbReference type="Proteomes" id="UP000076794"/>
    </source>
</evidence>
<dbReference type="STRING" id="1300344.I598_2558"/>
<reference evidence="2 3" key="1">
    <citation type="submission" date="2016-01" db="EMBL/GenBank/DDBJ databases">
        <title>Complete genome sequence of a soil Actinobacterium, Isoptericola dokdonensis DS-3.</title>
        <authorList>
            <person name="Kwon S.-K."/>
            <person name="Kim J.F."/>
        </authorList>
    </citation>
    <scope>NUCLEOTIDE SEQUENCE [LARGE SCALE GENOMIC DNA]</scope>
    <source>
        <strain evidence="2 3">DS-3</strain>
    </source>
</reference>
<dbReference type="Proteomes" id="UP000076794">
    <property type="component" value="Chromosome"/>
</dbReference>
<dbReference type="EMBL" id="CP014209">
    <property type="protein sequence ID" value="ANC32092.1"/>
    <property type="molecule type" value="Genomic_DNA"/>
</dbReference>
<feature type="compositionally biased region" description="Low complexity" evidence="1">
    <location>
        <begin position="1"/>
        <end position="20"/>
    </location>
</feature>
<dbReference type="OrthoDB" id="5149994at2"/>
<keyword evidence="3" id="KW-1185">Reference proteome</keyword>
<dbReference type="RefSeq" id="WP_068203273.1">
    <property type="nucleotide sequence ID" value="NZ_CP014209.1"/>
</dbReference>
<evidence type="ECO:0000256" key="1">
    <source>
        <dbReference type="SAM" id="MobiDB-lite"/>
    </source>
</evidence>
<dbReference type="KEGG" id="ido:I598_2558"/>
<proteinExistence type="predicted"/>
<gene>
    <name evidence="2" type="ORF">I598_2558</name>
</gene>
<dbReference type="PATRIC" id="fig|1300344.3.peg.2569"/>
<organism evidence="2 3">
    <name type="scientific">Isoptericola dokdonensis DS-3</name>
    <dbReference type="NCBI Taxonomy" id="1300344"/>
    <lineage>
        <taxon>Bacteria</taxon>
        <taxon>Bacillati</taxon>
        <taxon>Actinomycetota</taxon>
        <taxon>Actinomycetes</taxon>
        <taxon>Micrococcales</taxon>
        <taxon>Promicromonosporaceae</taxon>
        <taxon>Isoptericola</taxon>
    </lineage>
</organism>
<feature type="region of interest" description="Disordered" evidence="1">
    <location>
        <begin position="1"/>
        <end position="24"/>
    </location>
</feature>
<dbReference type="AlphaFoldDB" id="A0A161HRW1"/>
<accession>A0A161HRW1</accession>
<sequence length="117" mass="11934">MTAASPVAAPAPPEAGGAPSDTVPWDARDVARWVGRLGIAGISWPTTRRLAVAVDLAGIARVAALGDAVVEGSPAGRTVVQALLAEVRPLPVPADFLHQVARTQRLVSRDGSGEGPE</sequence>
<name>A0A161HRW1_9MICO</name>
<protein>
    <submittedName>
        <fullName evidence="2">Uncharacterized protein</fullName>
    </submittedName>
</protein>
<evidence type="ECO:0000313" key="2">
    <source>
        <dbReference type="EMBL" id="ANC32092.1"/>
    </source>
</evidence>